<dbReference type="SMART" id="SM00028">
    <property type="entry name" value="TPR"/>
    <property type="match status" value="3"/>
</dbReference>
<evidence type="ECO:0000313" key="10">
    <source>
        <dbReference type="Proteomes" id="UP000256321"/>
    </source>
</evidence>
<dbReference type="Proteomes" id="UP000629596">
    <property type="component" value="Unassembled WGS sequence"/>
</dbReference>
<proteinExistence type="predicted"/>
<dbReference type="RefSeq" id="WP_115501005.1">
    <property type="nucleotide sequence ID" value="NZ_JACRTI010000062.1"/>
</dbReference>
<dbReference type="Pfam" id="PF12833">
    <property type="entry name" value="HTH_18"/>
    <property type="match status" value="1"/>
</dbReference>
<dbReference type="AlphaFoldDB" id="A0A3D8HA72"/>
<reference evidence="9 10" key="1">
    <citation type="submission" date="2018-07" db="EMBL/GenBank/DDBJ databases">
        <title>Parabacteroides acidifaciens nov. sp., isolated from human feces.</title>
        <authorList>
            <person name="Wang Y.J."/>
        </authorList>
    </citation>
    <scope>NUCLEOTIDE SEQUENCE [LARGE SCALE GENOMIC DNA]</scope>
    <source>
        <strain evidence="9 10">426-9</strain>
    </source>
</reference>
<evidence type="ECO:0000313" key="9">
    <source>
        <dbReference type="EMBL" id="RDU47751.1"/>
    </source>
</evidence>
<accession>A0A3D8HA72</accession>
<dbReference type="GO" id="GO:0043565">
    <property type="term" value="F:sequence-specific DNA binding"/>
    <property type="evidence" value="ECO:0007669"/>
    <property type="project" value="InterPro"/>
</dbReference>
<dbReference type="EMBL" id="JACRTI010000062">
    <property type="protein sequence ID" value="MBC8603512.1"/>
    <property type="molecule type" value="Genomic_DNA"/>
</dbReference>
<evidence type="ECO:0000256" key="3">
    <source>
        <dbReference type="ARBA" id="ARBA00023163"/>
    </source>
</evidence>
<dbReference type="GO" id="GO:0003700">
    <property type="term" value="F:DNA-binding transcription factor activity"/>
    <property type="evidence" value="ECO:0007669"/>
    <property type="project" value="InterPro"/>
</dbReference>
<keyword evidence="6" id="KW-0732">Signal</keyword>
<keyword evidence="5" id="KW-0812">Transmembrane</keyword>
<keyword evidence="3" id="KW-0804">Transcription</keyword>
<dbReference type="SMART" id="SM00342">
    <property type="entry name" value="HTH_ARAC"/>
    <property type="match status" value="1"/>
</dbReference>
<dbReference type="PROSITE" id="PS01124">
    <property type="entry name" value="HTH_ARAC_FAMILY_2"/>
    <property type="match status" value="1"/>
</dbReference>
<feature type="region of interest" description="Disordered" evidence="4">
    <location>
        <begin position="456"/>
        <end position="479"/>
    </location>
</feature>
<dbReference type="InterPro" id="IPR019734">
    <property type="entry name" value="TPR_rpt"/>
</dbReference>
<dbReference type="InterPro" id="IPR018062">
    <property type="entry name" value="HTH_AraC-typ_CS"/>
</dbReference>
<dbReference type="SUPFAM" id="SSF48452">
    <property type="entry name" value="TPR-like"/>
    <property type="match status" value="1"/>
</dbReference>
<feature type="chain" id="PRO_5017682874" evidence="6">
    <location>
        <begin position="24"/>
        <end position="603"/>
    </location>
</feature>
<evidence type="ECO:0000256" key="4">
    <source>
        <dbReference type="SAM" id="MobiDB-lite"/>
    </source>
</evidence>
<evidence type="ECO:0000256" key="1">
    <source>
        <dbReference type="ARBA" id="ARBA00023015"/>
    </source>
</evidence>
<dbReference type="EMBL" id="QREV01000062">
    <property type="protein sequence ID" value="RDU47751.1"/>
    <property type="molecule type" value="Genomic_DNA"/>
</dbReference>
<dbReference type="PANTHER" id="PTHR43280">
    <property type="entry name" value="ARAC-FAMILY TRANSCRIPTIONAL REGULATOR"/>
    <property type="match status" value="1"/>
</dbReference>
<evidence type="ECO:0000256" key="6">
    <source>
        <dbReference type="SAM" id="SignalP"/>
    </source>
</evidence>
<dbReference type="InterPro" id="IPR011990">
    <property type="entry name" value="TPR-like_helical_dom_sf"/>
</dbReference>
<dbReference type="PROSITE" id="PS00041">
    <property type="entry name" value="HTH_ARAC_FAMILY_1"/>
    <property type="match status" value="1"/>
</dbReference>
<comment type="caution">
    <text evidence="9">The sequence shown here is derived from an EMBL/GenBank/DDBJ whole genome shotgun (WGS) entry which is preliminary data.</text>
</comment>
<feature type="signal peptide" evidence="6">
    <location>
        <begin position="1"/>
        <end position="23"/>
    </location>
</feature>
<dbReference type="Pfam" id="PF13181">
    <property type="entry name" value="TPR_8"/>
    <property type="match status" value="2"/>
</dbReference>
<gene>
    <name evidence="9" type="ORF">DWU89_17950</name>
    <name evidence="8" type="ORF">H8784_17520</name>
</gene>
<evidence type="ECO:0000313" key="11">
    <source>
        <dbReference type="Proteomes" id="UP000629596"/>
    </source>
</evidence>
<dbReference type="Proteomes" id="UP000256321">
    <property type="component" value="Unassembled WGS sequence"/>
</dbReference>
<organism evidence="9 10">
    <name type="scientific">Parabacteroides acidifaciens</name>
    <dbReference type="NCBI Taxonomy" id="2290935"/>
    <lineage>
        <taxon>Bacteria</taxon>
        <taxon>Pseudomonadati</taxon>
        <taxon>Bacteroidota</taxon>
        <taxon>Bacteroidia</taxon>
        <taxon>Bacteroidales</taxon>
        <taxon>Tannerellaceae</taxon>
        <taxon>Parabacteroides</taxon>
    </lineage>
</organism>
<keyword evidence="1" id="KW-0805">Transcription regulation</keyword>
<reference evidence="8 11" key="2">
    <citation type="submission" date="2020-08" db="EMBL/GenBank/DDBJ databases">
        <title>Genome public.</title>
        <authorList>
            <person name="Liu C."/>
            <person name="Sun Q."/>
        </authorList>
    </citation>
    <scope>NUCLEOTIDE SEQUENCE [LARGE SCALE GENOMIC DNA]</scope>
    <source>
        <strain evidence="8 11">426_9</strain>
    </source>
</reference>
<name>A0A3D8HA72_9BACT</name>
<evidence type="ECO:0000256" key="2">
    <source>
        <dbReference type="ARBA" id="ARBA00023125"/>
    </source>
</evidence>
<keyword evidence="5" id="KW-1133">Transmembrane helix</keyword>
<dbReference type="InterPro" id="IPR009057">
    <property type="entry name" value="Homeodomain-like_sf"/>
</dbReference>
<feature type="domain" description="HTH araC/xylS-type" evidence="7">
    <location>
        <begin position="495"/>
        <end position="594"/>
    </location>
</feature>
<dbReference type="PANTHER" id="PTHR43280:SF34">
    <property type="entry name" value="ARAC-FAMILY TRANSCRIPTIONAL REGULATOR"/>
    <property type="match status" value="1"/>
</dbReference>
<keyword evidence="11" id="KW-1185">Reference proteome</keyword>
<dbReference type="PRINTS" id="PR00032">
    <property type="entry name" value="HTHARAC"/>
</dbReference>
<dbReference type="Gene3D" id="1.10.10.60">
    <property type="entry name" value="Homeodomain-like"/>
    <property type="match status" value="1"/>
</dbReference>
<evidence type="ECO:0000313" key="8">
    <source>
        <dbReference type="EMBL" id="MBC8603512.1"/>
    </source>
</evidence>
<dbReference type="Gene3D" id="1.25.40.10">
    <property type="entry name" value="Tetratricopeptide repeat domain"/>
    <property type="match status" value="2"/>
</dbReference>
<evidence type="ECO:0000259" key="7">
    <source>
        <dbReference type="PROSITE" id="PS01124"/>
    </source>
</evidence>
<dbReference type="InterPro" id="IPR020449">
    <property type="entry name" value="Tscrpt_reg_AraC-type_HTH"/>
</dbReference>
<dbReference type="SUPFAM" id="SSF46689">
    <property type="entry name" value="Homeodomain-like"/>
    <property type="match status" value="1"/>
</dbReference>
<feature type="transmembrane region" description="Helical" evidence="5">
    <location>
        <begin position="398"/>
        <end position="418"/>
    </location>
</feature>
<evidence type="ECO:0000256" key="5">
    <source>
        <dbReference type="SAM" id="Phobius"/>
    </source>
</evidence>
<keyword evidence="5" id="KW-0472">Membrane</keyword>
<protein>
    <submittedName>
        <fullName evidence="9">Helix-turn-helix domain-containing protein</fullName>
    </submittedName>
</protein>
<sequence length="603" mass="69666">MKYLKIITCILFGIIRSFSGLSAQESIPDSLIDIKLARYTAETDPDKALRIVELVRQQKKAPEYQIDWVITQIYGKKGQDRMAIEMAKRTLANDSVRNNPQFYFNMCVNMIESMIYLEDYEQAMHYAEEMVQQIEKKGASSSNKHQPFWVMARIYRATGDKGEAYTLLNKAIELIQQRIDSLQTEKQVTAISFQTQAKYYSDLSHWQAEDGNLDAAIRSALKQYETITKLEPIKDGPYPWKIPLNALNREYCMAYGNIACLYAESGDTANGQQWFDKLLDNPAHDAFIAQGLKIRYYQIKKNYQKVIEQAIPYASFLKDGDSINSVRLSAFLNLAEAYKQLKQPEKALFYTEKALEQTDSLNLRKQRSNALEMATIYDTQEKEKEIQKQDAKLHAHRILSATAGGTILLLGVILWLIWRNLKMARRKNRLMVTQIDSLLSYKDELNLAKEEIRKLTQPIETESPKEEAETSGDIPESNVPATYTAEDKAMFEELDRILTKERLFLDPELSRDSLIKRTHINKNRIASLIQTFTGTNFNGYINNMRLEYSILLLKDYTNYTIPAVAADSGFNNVRTFYRLFRERYGMTPTEYRQIVLDNTETND</sequence>
<keyword evidence="2" id="KW-0238">DNA-binding</keyword>
<dbReference type="InterPro" id="IPR018060">
    <property type="entry name" value="HTH_AraC"/>
</dbReference>